<dbReference type="InterPro" id="IPR052337">
    <property type="entry name" value="SAT4-like"/>
</dbReference>
<evidence type="ECO:0000259" key="8">
    <source>
        <dbReference type="Pfam" id="PF20684"/>
    </source>
</evidence>
<keyword evidence="10" id="KW-1185">Reference proteome</keyword>
<evidence type="ECO:0000313" key="10">
    <source>
        <dbReference type="Proteomes" id="UP001148312"/>
    </source>
</evidence>
<evidence type="ECO:0000256" key="6">
    <source>
        <dbReference type="SAM" id="MobiDB-lite"/>
    </source>
</evidence>
<dbReference type="RefSeq" id="XP_056788700.1">
    <property type="nucleotide sequence ID" value="XM_056935776.1"/>
</dbReference>
<sequence length="368" mass="40546">MASSHPYSAINTINLATQCLCIPIVSIFVALRFYVRFRFRMGLGAEDCKFFASGGLGIVSSIIVALEANLGYLALDACAVAWALFIAYCAIGIVLGQNGGGYHFDELTPDEQTNFKKFTWISTIIYCPMALCVKIALLAILTRIFAPYRGKVWFIYILLAGLCIYYTIALVIKIRICNPVSLYWQGTKEEIEDSCLDQRAAFLADAVISAISDMVILVLPLPLTWSLQMSRNRKLRVIGILGAGGLATGFSIYRVVLVSRDQESYDLSMFFIRVIMSGNAEAGIGLVCACLPTVNILISHYRKASSSKRYDSSNSLVQMRARKSPHPAHSASHVSTIHDYESQTDHSHFTTASGALHGIEPVRTEDRT</sequence>
<protein>
    <recommendedName>
        <fullName evidence="8">Rhodopsin domain-containing protein</fullName>
    </recommendedName>
</protein>
<dbReference type="EMBL" id="JAPWDQ010000008">
    <property type="protein sequence ID" value="KAJ5482728.1"/>
    <property type="molecule type" value="Genomic_DNA"/>
</dbReference>
<comment type="caution">
    <text evidence="9">The sequence shown here is derived from an EMBL/GenBank/DDBJ whole genome shotgun (WGS) entry which is preliminary data.</text>
</comment>
<comment type="similarity">
    <text evidence="5">Belongs to the SAT4 family.</text>
</comment>
<feature type="transmembrane region" description="Helical" evidence="7">
    <location>
        <begin position="153"/>
        <end position="174"/>
    </location>
</feature>
<reference evidence="9" key="1">
    <citation type="submission" date="2022-12" db="EMBL/GenBank/DDBJ databases">
        <authorList>
            <person name="Petersen C."/>
        </authorList>
    </citation>
    <scope>NUCLEOTIDE SEQUENCE</scope>
    <source>
        <strain evidence="9">IBT 30728</strain>
    </source>
</reference>
<keyword evidence="3 7" id="KW-1133">Transmembrane helix</keyword>
<feature type="domain" description="Rhodopsin" evidence="8">
    <location>
        <begin position="79"/>
        <end position="299"/>
    </location>
</feature>
<evidence type="ECO:0000256" key="1">
    <source>
        <dbReference type="ARBA" id="ARBA00004141"/>
    </source>
</evidence>
<reference evidence="9" key="2">
    <citation type="journal article" date="2023" name="IMA Fungus">
        <title>Comparative genomic study of the Penicillium genus elucidates a diverse pangenome and 15 lateral gene transfer events.</title>
        <authorList>
            <person name="Petersen C."/>
            <person name="Sorensen T."/>
            <person name="Nielsen M.R."/>
            <person name="Sondergaard T.E."/>
            <person name="Sorensen J.L."/>
            <person name="Fitzpatrick D.A."/>
            <person name="Frisvad J.C."/>
            <person name="Nielsen K.L."/>
        </authorList>
    </citation>
    <scope>NUCLEOTIDE SEQUENCE</scope>
    <source>
        <strain evidence="9">IBT 30728</strain>
    </source>
</reference>
<dbReference type="GO" id="GO:0016020">
    <property type="term" value="C:membrane"/>
    <property type="evidence" value="ECO:0007669"/>
    <property type="project" value="UniProtKB-SubCell"/>
</dbReference>
<evidence type="ECO:0000256" key="7">
    <source>
        <dbReference type="SAM" id="Phobius"/>
    </source>
</evidence>
<feature type="transmembrane region" description="Helical" evidence="7">
    <location>
        <begin position="206"/>
        <end position="225"/>
    </location>
</feature>
<feature type="transmembrane region" description="Helical" evidence="7">
    <location>
        <begin position="270"/>
        <end position="298"/>
    </location>
</feature>
<dbReference type="Pfam" id="PF20684">
    <property type="entry name" value="Fung_rhodopsin"/>
    <property type="match status" value="1"/>
</dbReference>
<gene>
    <name evidence="9" type="ORF">N7539_006174</name>
</gene>
<evidence type="ECO:0000313" key="9">
    <source>
        <dbReference type="EMBL" id="KAJ5482728.1"/>
    </source>
</evidence>
<feature type="transmembrane region" description="Helical" evidence="7">
    <location>
        <begin position="77"/>
        <end position="98"/>
    </location>
</feature>
<feature type="transmembrane region" description="Helical" evidence="7">
    <location>
        <begin position="237"/>
        <end position="258"/>
    </location>
</feature>
<evidence type="ECO:0000256" key="3">
    <source>
        <dbReference type="ARBA" id="ARBA00022989"/>
    </source>
</evidence>
<name>A0A9W9X2X7_9EURO</name>
<evidence type="ECO:0000256" key="2">
    <source>
        <dbReference type="ARBA" id="ARBA00022692"/>
    </source>
</evidence>
<organism evidence="9 10">
    <name type="scientific">Penicillium diatomitis</name>
    <dbReference type="NCBI Taxonomy" id="2819901"/>
    <lineage>
        <taxon>Eukaryota</taxon>
        <taxon>Fungi</taxon>
        <taxon>Dikarya</taxon>
        <taxon>Ascomycota</taxon>
        <taxon>Pezizomycotina</taxon>
        <taxon>Eurotiomycetes</taxon>
        <taxon>Eurotiomycetidae</taxon>
        <taxon>Eurotiales</taxon>
        <taxon>Aspergillaceae</taxon>
        <taxon>Penicillium</taxon>
    </lineage>
</organism>
<keyword evidence="2 7" id="KW-0812">Transmembrane</keyword>
<comment type="subcellular location">
    <subcellularLocation>
        <location evidence="1">Membrane</location>
        <topology evidence="1">Multi-pass membrane protein</topology>
    </subcellularLocation>
</comment>
<feature type="transmembrane region" description="Helical" evidence="7">
    <location>
        <begin position="12"/>
        <end position="35"/>
    </location>
</feature>
<keyword evidence="4 7" id="KW-0472">Membrane</keyword>
<evidence type="ECO:0000256" key="5">
    <source>
        <dbReference type="ARBA" id="ARBA00038359"/>
    </source>
</evidence>
<feature type="transmembrane region" description="Helical" evidence="7">
    <location>
        <begin position="50"/>
        <end position="70"/>
    </location>
</feature>
<dbReference type="AlphaFoldDB" id="A0A9W9X2X7"/>
<dbReference type="GeneID" id="81626025"/>
<dbReference type="PANTHER" id="PTHR33048">
    <property type="entry name" value="PTH11-LIKE INTEGRAL MEMBRANE PROTEIN (AFU_ORTHOLOGUE AFUA_5G11245)"/>
    <property type="match status" value="1"/>
</dbReference>
<feature type="transmembrane region" description="Helical" evidence="7">
    <location>
        <begin position="118"/>
        <end position="141"/>
    </location>
</feature>
<feature type="region of interest" description="Disordered" evidence="6">
    <location>
        <begin position="312"/>
        <end position="333"/>
    </location>
</feature>
<evidence type="ECO:0000256" key="4">
    <source>
        <dbReference type="ARBA" id="ARBA00023136"/>
    </source>
</evidence>
<dbReference type="Proteomes" id="UP001148312">
    <property type="component" value="Unassembled WGS sequence"/>
</dbReference>
<accession>A0A9W9X2X7</accession>
<dbReference type="InterPro" id="IPR049326">
    <property type="entry name" value="Rhodopsin_dom_fungi"/>
</dbReference>
<proteinExistence type="inferred from homology"/>
<dbReference type="PANTHER" id="PTHR33048:SF108">
    <property type="entry name" value="INTEGRAL MEMBRANE PROTEIN"/>
    <property type="match status" value="1"/>
</dbReference>